<evidence type="ECO:0000313" key="3">
    <source>
        <dbReference type="Proteomes" id="UP000717328"/>
    </source>
</evidence>
<gene>
    <name evidence="2" type="ORF">H0H81_006463</name>
</gene>
<dbReference type="Proteomes" id="UP000717328">
    <property type="component" value="Unassembled WGS sequence"/>
</dbReference>
<keyword evidence="3" id="KW-1185">Reference proteome</keyword>
<dbReference type="EMBL" id="JABCKI010005880">
    <property type="protein sequence ID" value="KAG5636901.1"/>
    <property type="molecule type" value="Genomic_DNA"/>
</dbReference>
<sequence>MAKQRRSADVQPPNPTTAVIPFVHRKDLTEKPRSLEYWTHQVPYSLQQLQERQDITKLNQICDKELGIDQPAQCVSALFVDKEGENILAYFGDRVKQNQKYKRKVIPLKDQYHKRTLGDINDMAHLLGPNYIDTDNEESTGGEVSVPDDAAEQMSSLDSHRTEDPIASAPSDLPQCRVTGHDVALLLDQIDTEDEGTSDIDAEAEADDKDDTSGDEEAGFTAGAPRVSATDLLALADFESHSESGGNMASDSDTNMPADVRNTDPAATADALQQVWSSDSDSDSDQAVMAMDMDEFPSSNVAPGITASNFATLLSASSSSEEAISDPDTNADPDVPADHVEGHYGVSGGNRGEPSSAYMVSPSQINLPGSHYTPTFFDFLRDDWLTGMAAATDEDDSGSSASDIL</sequence>
<dbReference type="OrthoDB" id="2658103at2759"/>
<feature type="region of interest" description="Disordered" evidence="1">
    <location>
        <begin position="318"/>
        <end position="359"/>
    </location>
</feature>
<dbReference type="AlphaFoldDB" id="A0A9P7K6K5"/>
<name>A0A9P7K6K5_9AGAR</name>
<protein>
    <submittedName>
        <fullName evidence="2">Uncharacterized protein</fullName>
    </submittedName>
</protein>
<evidence type="ECO:0000313" key="2">
    <source>
        <dbReference type="EMBL" id="KAG5636901.1"/>
    </source>
</evidence>
<evidence type="ECO:0000256" key="1">
    <source>
        <dbReference type="SAM" id="MobiDB-lite"/>
    </source>
</evidence>
<reference evidence="2" key="2">
    <citation type="submission" date="2021-10" db="EMBL/GenBank/DDBJ databases">
        <title>Phylogenomics reveals ancestral predisposition of the termite-cultivated fungus Termitomyces towards a domesticated lifestyle.</title>
        <authorList>
            <person name="Auxier B."/>
            <person name="Grum-Grzhimaylo A."/>
            <person name="Cardenas M.E."/>
            <person name="Lodge J.D."/>
            <person name="Laessoe T."/>
            <person name="Pedersen O."/>
            <person name="Smith M.E."/>
            <person name="Kuyper T.W."/>
            <person name="Franco-Molano E.A."/>
            <person name="Baroni T.J."/>
            <person name="Aanen D.K."/>
        </authorList>
    </citation>
    <scope>NUCLEOTIDE SEQUENCE</scope>
    <source>
        <strain evidence="2">D49</strain>
    </source>
</reference>
<feature type="region of interest" description="Disordered" evidence="1">
    <location>
        <begin position="132"/>
        <end position="175"/>
    </location>
</feature>
<feature type="region of interest" description="Disordered" evidence="1">
    <location>
        <begin position="189"/>
        <end position="225"/>
    </location>
</feature>
<accession>A0A9P7K6K5</accession>
<comment type="caution">
    <text evidence="2">The sequence shown here is derived from an EMBL/GenBank/DDBJ whole genome shotgun (WGS) entry which is preliminary data.</text>
</comment>
<feature type="compositionally biased region" description="Acidic residues" evidence="1">
    <location>
        <begin position="190"/>
        <end position="218"/>
    </location>
</feature>
<reference evidence="2" key="1">
    <citation type="submission" date="2021-02" db="EMBL/GenBank/DDBJ databases">
        <authorList>
            <person name="Nieuwenhuis M."/>
            <person name="Van De Peppel L.J.J."/>
        </authorList>
    </citation>
    <scope>NUCLEOTIDE SEQUENCE</scope>
    <source>
        <strain evidence="2">D49</strain>
    </source>
</reference>
<proteinExistence type="predicted"/>
<organism evidence="2 3">
    <name type="scientific">Sphagnurus paluster</name>
    <dbReference type="NCBI Taxonomy" id="117069"/>
    <lineage>
        <taxon>Eukaryota</taxon>
        <taxon>Fungi</taxon>
        <taxon>Dikarya</taxon>
        <taxon>Basidiomycota</taxon>
        <taxon>Agaricomycotina</taxon>
        <taxon>Agaricomycetes</taxon>
        <taxon>Agaricomycetidae</taxon>
        <taxon>Agaricales</taxon>
        <taxon>Tricholomatineae</taxon>
        <taxon>Lyophyllaceae</taxon>
        <taxon>Sphagnurus</taxon>
    </lineage>
</organism>